<sequence>MGDVQTCGYEDVQVMWEMLQRNQNEVIHNNHKHNQLPFWRIFVWSSNHSEVHNHQITIGFHALQI</sequence>
<dbReference type="OrthoDB" id="689242at2759"/>
<proteinExistence type="predicted"/>
<accession>A0A6A4N1I9</accession>
<comment type="caution">
    <text evidence="1">The sequence shown here is derived from an EMBL/GenBank/DDBJ whole genome shotgun (WGS) entry which is preliminary data.</text>
</comment>
<reference evidence="2" key="1">
    <citation type="journal article" date="2020" name="Nat. Commun.">
        <title>Genome sequence of the cluster root forming white lupin.</title>
        <authorList>
            <person name="Hufnagel B."/>
            <person name="Marques A."/>
            <person name="Soriano A."/>
            <person name="Marques L."/>
            <person name="Divol F."/>
            <person name="Doumas P."/>
            <person name="Sallet E."/>
            <person name="Mancinotti D."/>
            <person name="Carrere S."/>
            <person name="Marande W."/>
            <person name="Arribat S."/>
            <person name="Keller J."/>
            <person name="Huneau C."/>
            <person name="Blein T."/>
            <person name="Aime D."/>
            <person name="Laguerre M."/>
            <person name="Taylor J."/>
            <person name="Schubert V."/>
            <person name="Nelson M."/>
            <person name="Geu-Flores F."/>
            <person name="Crespi M."/>
            <person name="Gallardo-Guerrero K."/>
            <person name="Delaux P.-M."/>
            <person name="Salse J."/>
            <person name="Berges H."/>
            <person name="Guyot R."/>
            <person name="Gouzy J."/>
            <person name="Peret B."/>
        </authorList>
    </citation>
    <scope>NUCLEOTIDE SEQUENCE [LARGE SCALE GENOMIC DNA]</scope>
    <source>
        <strain evidence="2">cv. Amiga</strain>
    </source>
</reference>
<dbReference type="AlphaFoldDB" id="A0A6A4N1I9"/>
<protein>
    <submittedName>
        <fullName evidence="1">Uncharacterized protein</fullName>
    </submittedName>
</protein>
<dbReference type="PANTHER" id="PTHR33181:SF57">
    <property type="entry name" value="TRANSMEMBRANE PROTEIN"/>
    <property type="match status" value="1"/>
</dbReference>
<gene>
    <name evidence="1" type="ORF">Lalb_Chr24g0392771</name>
</gene>
<evidence type="ECO:0000313" key="1">
    <source>
        <dbReference type="EMBL" id="KAE9585575.1"/>
    </source>
</evidence>
<evidence type="ECO:0000313" key="2">
    <source>
        <dbReference type="Proteomes" id="UP000447434"/>
    </source>
</evidence>
<organism evidence="1 2">
    <name type="scientific">Lupinus albus</name>
    <name type="common">White lupine</name>
    <name type="synonym">Lupinus termis</name>
    <dbReference type="NCBI Taxonomy" id="3870"/>
    <lineage>
        <taxon>Eukaryota</taxon>
        <taxon>Viridiplantae</taxon>
        <taxon>Streptophyta</taxon>
        <taxon>Embryophyta</taxon>
        <taxon>Tracheophyta</taxon>
        <taxon>Spermatophyta</taxon>
        <taxon>Magnoliopsida</taxon>
        <taxon>eudicotyledons</taxon>
        <taxon>Gunneridae</taxon>
        <taxon>Pentapetalae</taxon>
        <taxon>rosids</taxon>
        <taxon>fabids</taxon>
        <taxon>Fabales</taxon>
        <taxon>Fabaceae</taxon>
        <taxon>Papilionoideae</taxon>
        <taxon>50 kb inversion clade</taxon>
        <taxon>genistoids sensu lato</taxon>
        <taxon>core genistoids</taxon>
        <taxon>Genisteae</taxon>
        <taxon>Lupinus</taxon>
    </lineage>
</organism>
<keyword evidence="2" id="KW-1185">Reference proteome</keyword>
<dbReference type="Proteomes" id="UP000447434">
    <property type="component" value="Chromosome 24"/>
</dbReference>
<name>A0A6A4N1I9_LUPAL</name>
<dbReference type="PANTHER" id="PTHR33181">
    <property type="entry name" value="OS01G0778500 PROTEIN"/>
    <property type="match status" value="1"/>
</dbReference>
<dbReference type="EMBL" id="WOCE01000024">
    <property type="protein sequence ID" value="KAE9585575.1"/>
    <property type="molecule type" value="Genomic_DNA"/>
</dbReference>